<feature type="binding site" evidence="6">
    <location>
        <position position="145"/>
    </location>
    <ligand>
        <name>S-adenosyl-L-methionine</name>
        <dbReference type="ChEBI" id="CHEBI:59789"/>
    </ligand>
</feature>
<comment type="similarity">
    <text evidence="1 6">Belongs to the methyltransferase superfamily. PrmA family.</text>
</comment>
<evidence type="ECO:0000256" key="2">
    <source>
        <dbReference type="ARBA" id="ARBA00022490"/>
    </source>
</evidence>
<reference evidence="9" key="3">
    <citation type="submission" date="2023-06" db="EMBL/GenBank/DDBJ databases">
        <title>Pangenomics reveal diversification of enzyme families and niche specialization in globally abundant SAR202 bacteria.</title>
        <authorList>
            <person name="Saw J.H.W."/>
        </authorList>
    </citation>
    <scope>NUCLEOTIDE SEQUENCE [LARGE SCALE GENOMIC DNA]</scope>
    <source>
        <strain evidence="9">JH1073</strain>
    </source>
</reference>
<dbReference type="EMBL" id="CP046147">
    <property type="protein sequence ID" value="WFG40240.1"/>
    <property type="molecule type" value="Genomic_DNA"/>
</dbReference>
<dbReference type="SUPFAM" id="SSF53335">
    <property type="entry name" value="S-adenosyl-L-methionine-dependent methyltransferases"/>
    <property type="match status" value="1"/>
</dbReference>
<dbReference type="CDD" id="cd02440">
    <property type="entry name" value="AdoMet_MTases"/>
    <property type="match status" value="1"/>
</dbReference>
<sequence>MRWLQLSIKAPPEYVEPLTHLFNIHGEGSASVEQPGGYNPDEGEKPDPSACVTIRGWLPIDPTTESRKTAIDVGVRLIRHLIELPEIEEVEVTDDEWRNQKFDPIKVGENLVIVPRSTKYESKPSDIVIELEPGLAFGTGHHPTTLMCLEEIEKAVKPGDRFLDVGCGSGVLSIAALALGAEHATGLDIEDDAVKSSIENLEEAGFTEQSTILAGSIPHDQVPEGGFDVVGANIAANVLIMLAEPLIASVAEGGVIITSGVLETRLDEVVEAFKAVGGAVESSRKIEDWTATRITRVTGSN</sequence>
<organism evidence="8 9">
    <name type="scientific">Candidatus Lucifugimonas marina</name>
    <dbReference type="NCBI Taxonomy" id="3038979"/>
    <lineage>
        <taxon>Bacteria</taxon>
        <taxon>Bacillati</taxon>
        <taxon>Chloroflexota</taxon>
        <taxon>Dehalococcoidia</taxon>
        <taxon>SAR202 cluster</taxon>
        <taxon>Candidatus Lucifugimonadales</taxon>
        <taxon>Candidatus Lucifugimonadaceae</taxon>
        <taxon>Candidatus Lucifugimonas</taxon>
    </lineage>
</organism>
<proteinExistence type="inferred from homology"/>
<dbReference type="InterPro" id="IPR029063">
    <property type="entry name" value="SAM-dependent_MTases_sf"/>
</dbReference>
<keyword evidence="9" id="KW-1185">Reference proteome</keyword>
<evidence type="ECO:0000256" key="3">
    <source>
        <dbReference type="ARBA" id="ARBA00022603"/>
    </source>
</evidence>
<feature type="binding site" evidence="6">
    <location>
        <position position="233"/>
    </location>
    <ligand>
        <name>S-adenosyl-L-methionine</name>
        <dbReference type="ChEBI" id="CHEBI:59789"/>
    </ligand>
</feature>
<evidence type="ECO:0000313" key="8">
    <source>
        <dbReference type="EMBL" id="WFG40240.1"/>
    </source>
</evidence>
<evidence type="ECO:0000313" key="10">
    <source>
        <dbReference type="Proteomes" id="UP001321249"/>
    </source>
</evidence>
<dbReference type="Gene3D" id="3.40.50.150">
    <property type="entry name" value="Vaccinia Virus protein VP39"/>
    <property type="match status" value="1"/>
</dbReference>
<keyword evidence="5 6" id="KW-0949">S-adenosyl-L-methionine</keyword>
<dbReference type="GO" id="GO:0032259">
    <property type="term" value="P:methylation"/>
    <property type="evidence" value="ECO:0007669"/>
    <property type="project" value="UniProtKB-KW"/>
</dbReference>
<evidence type="ECO:0000256" key="1">
    <source>
        <dbReference type="ARBA" id="ARBA00009741"/>
    </source>
</evidence>
<dbReference type="AlphaFoldDB" id="A0AAJ5ZFU6"/>
<evidence type="ECO:0000313" key="7">
    <source>
        <dbReference type="EMBL" id="MDG0867378.1"/>
    </source>
</evidence>
<dbReference type="EC" id="2.1.1.-" evidence="6"/>
<keyword evidence="4 6" id="KW-0808">Transferase</keyword>
<reference evidence="9 10" key="1">
    <citation type="submission" date="2019-11" db="EMBL/GenBank/DDBJ databases">
        <authorList>
            <person name="Cho J.-C."/>
        </authorList>
    </citation>
    <scope>NUCLEOTIDE SEQUENCE [LARGE SCALE GENOMIC DNA]</scope>
    <source>
        <strain evidence="8 9">JH1073</strain>
        <strain evidence="7 10">JH702</strain>
    </source>
</reference>
<dbReference type="InterPro" id="IPR050078">
    <property type="entry name" value="Ribosomal_L11_MeTrfase_PrmA"/>
</dbReference>
<reference evidence="8" key="2">
    <citation type="journal article" date="2023" name="Nat. Commun.">
        <title>Cultivation of marine bacteria of the SAR202 clade.</title>
        <authorList>
            <person name="Lim Y."/>
            <person name="Seo J.H."/>
            <person name="Giovannoni S.J."/>
            <person name="Kang I."/>
            <person name="Cho J.C."/>
        </authorList>
    </citation>
    <scope>NUCLEOTIDE SEQUENCE</scope>
    <source>
        <strain evidence="8">JH1073</strain>
    </source>
</reference>
<dbReference type="PANTHER" id="PTHR43648:SF1">
    <property type="entry name" value="ELECTRON TRANSFER FLAVOPROTEIN BETA SUBUNIT LYSINE METHYLTRANSFERASE"/>
    <property type="match status" value="1"/>
</dbReference>
<feature type="binding site" evidence="6">
    <location>
        <position position="166"/>
    </location>
    <ligand>
        <name>S-adenosyl-L-methionine</name>
        <dbReference type="ChEBI" id="CHEBI:59789"/>
    </ligand>
</feature>
<evidence type="ECO:0000256" key="4">
    <source>
        <dbReference type="ARBA" id="ARBA00022679"/>
    </source>
</evidence>
<comment type="function">
    <text evidence="6">Methylates ribosomal protein L11.</text>
</comment>
<gene>
    <name evidence="6" type="primary">prmA</name>
    <name evidence="7" type="ORF">GKO46_09885</name>
    <name evidence="8" type="ORF">GKO48_11655</name>
</gene>
<dbReference type="EMBL" id="WMBE01000003">
    <property type="protein sequence ID" value="MDG0867378.1"/>
    <property type="molecule type" value="Genomic_DNA"/>
</dbReference>
<evidence type="ECO:0000313" key="9">
    <source>
        <dbReference type="Proteomes" id="UP001219901"/>
    </source>
</evidence>
<dbReference type="RefSeq" id="WP_342825689.1">
    <property type="nucleotide sequence ID" value="NZ_CP046146.1"/>
</dbReference>
<comment type="subcellular location">
    <subcellularLocation>
        <location evidence="6">Cytoplasm</location>
    </subcellularLocation>
</comment>
<evidence type="ECO:0000256" key="6">
    <source>
        <dbReference type="HAMAP-Rule" id="MF_00735"/>
    </source>
</evidence>
<dbReference type="Proteomes" id="UP001321249">
    <property type="component" value="Unassembled WGS sequence"/>
</dbReference>
<feature type="binding site" evidence="6">
    <location>
        <position position="188"/>
    </location>
    <ligand>
        <name>S-adenosyl-L-methionine</name>
        <dbReference type="ChEBI" id="CHEBI:59789"/>
    </ligand>
</feature>
<dbReference type="Pfam" id="PF06325">
    <property type="entry name" value="PrmA"/>
    <property type="match status" value="1"/>
</dbReference>
<dbReference type="PANTHER" id="PTHR43648">
    <property type="entry name" value="ELECTRON TRANSFER FLAVOPROTEIN BETA SUBUNIT LYSINE METHYLTRANSFERASE"/>
    <property type="match status" value="1"/>
</dbReference>
<evidence type="ECO:0000256" key="5">
    <source>
        <dbReference type="ARBA" id="ARBA00022691"/>
    </source>
</evidence>
<keyword evidence="3 6" id="KW-0489">Methyltransferase</keyword>
<dbReference type="HAMAP" id="MF_00735">
    <property type="entry name" value="Methyltr_PrmA"/>
    <property type="match status" value="1"/>
</dbReference>
<dbReference type="PIRSF" id="PIRSF000401">
    <property type="entry name" value="RPL11_MTase"/>
    <property type="match status" value="1"/>
</dbReference>
<dbReference type="InterPro" id="IPR004498">
    <property type="entry name" value="Ribosomal_PrmA_MeTrfase"/>
</dbReference>
<dbReference type="Proteomes" id="UP001219901">
    <property type="component" value="Chromosome"/>
</dbReference>
<name>A0AAJ5ZFU6_9CHLR</name>
<accession>A0AAJ5ZFU6</accession>
<dbReference type="GO" id="GO:0005737">
    <property type="term" value="C:cytoplasm"/>
    <property type="evidence" value="ECO:0007669"/>
    <property type="project" value="UniProtKB-SubCell"/>
</dbReference>
<dbReference type="GO" id="GO:0008276">
    <property type="term" value="F:protein methyltransferase activity"/>
    <property type="evidence" value="ECO:0007669"/>
    <property type="project" value="UniProtKB-UniRule"/>
</dbReference>
<comment type="catalytic activity">
    <reaction evidence="6">
        <text>L-lysyl-[protein] + 3 S-adenosyl-L-methionine = N(6),N(6),N(6)-trimethyl-L-lysyl-[protein] + 3 S-adenosyl-L-homocysteine + 3 H(+)</text>
        <dbReference type="Rhea" id="RHEA:54192"/>
        <dbReference type="Rhea" id="RHEA-COMP:9752"/>
        <dbReference type="Rhea" id="RHEA-COMP:13826"/>
        <dbReference type="ChEBI" id="CHEBI:15378"/>
        <dbReference type="ChEBI" id="CHEBI:29969"/>
        <dbReference type="ChEBI" id="CHEBI:57856"/>
        <dbReference type="ChEBI" id="CHEBI:59789"/>
        <dbReference type="ChEBI" id="CHEBI:61961"/>
    </reaction>
</comment>
<keyword evidence="2 6" id="KW-0963">Cytoplasm</keyword>
<protein>
    <recommendedName>
        <fullName evidence="6">Ribosomal protein L11 methyltransferase</fullName>
        <shortName evidence="6">L11 Mtase</shortName>
        <ecNumber evidence="6">2.1.1.-</ecNumber>
    </recommendedName>
</protein>